<evidence type="ECO:0000313" key="3">
    <source>
        <dbReference type="EMBL" id="HIY96119.1"/>
    </source>
</evidence>
<evidence type="ECO:0000256" key="1">
    <source>
        <dbReference type="SAM" id="MobiDB-lite"/>
    </source>
</evidence>
<reference evidence="3" key="2">
    <citation type="submission" date="2021-04" db="EMBL/GenBank/DDBJ databases">
        <authorList>
            <person name="Gilroy R."/>
        </authorList>
    </citation>
    <scope>NUCLEOTIDE SEQUENCE</scope>
    <source>
        <strain evidence="3">1345</strain>
    </source>
</reference>
<comment type="caution">
    <text evidence="3">The sequence shown here is derived from an EMBL/GenBank/DDBJ whole genome shotgun (WGS) entry which is preliminary data.</text>
</comment>
<gene>
    <name evidence="3" type="ORF">H9729_00345</name>
</gene>
<dbReference type="Proteomes" id="UP000886750">
    <property type="component" value="Unassembled WGS sequence"/>
</dbReference>
<keyword evidence="2" id="KW-1133">Transmembrane helix</keyword>
<keyword evidence="2" id="KW-0472">Membrane</keyword>
<dbReference type="AlphaFoldDB" id="A0A9D2CQI9"/>
<dbReference type="EMBL" id="DXCQ01000003">
    <property type="protein sequence ID" value="HIY96119.1"/>
    <property type="molecule type" value="Genomic_DNA"/>
</dbReference>
<keyword evidence="2" id="KW-0812">Transmembrane</keyword>
<reference evidence="3" key="1">
    <citation type="journal article" date="2021" name="PeerJ">
        <title>Extensive microbial diversity within the chicken gut microbiome revealed by metagenomics and culture.</title>
        <authorList>
            <person name="Gilroy R."/>
            <person name="Ravi A."/>
            <person name="Getino M."/>
            <person name="Pursley I."/>
            <person name="Horton D.L."/>
            <person name="Alikhan N.F."/>
            <person name="Baker D."/>
            <person name="Gharbi K."/>
            <person name="Hall N."/>
            <person name="Watson M."/>
            <person name="Adriaenssens E.M."/>
            <person name="Foster-Nyarko E."/>
            <person name="Jarju S."/>
            <person name="Secka A."/>
            <person name="Antonio M."/>
            <person name="Oren A."/>
            <person name="Chaudhuri R.R."/>
            <person name="La Ragione R."/>
            <person name="Hildebrand F."/>
            <person name="Pallen M.J."/>
        </authorList>
    </citation>
    <scope>NUCLEOTIDE SEQUENCE</scope>
    <source>
        <strain evidence="3">1345</strain>
    </source>
</reference>
<feature type="transmembrane region" description="Helical" evidence="2">
    <location>
        <begin position="107"/>
        <end position="127"/>
    </location>
</feature>
<feature type="compositionally biased region" description="Basic and acidic residues" evidence="1">
    <location>
        <begin position="226"/>
        <end position="237"/>
    </location>
</feature>
<name>A0A9D2CQI9_9FIRM</name>
<feature type="transmembrane region" description="Helical" evidence="2">
    <location>
        <begin position="165"/>
        <end position="187"/>
    </location>
</feature>
<protein>
    <submittedName>
        <fullName evidence="3">Uncharacterized protein</fullName>
    </submittedName>
</protein>
<accession>A0A9D2CQI9</accession>
<sequence>MGNKWVGLAINFVLALAVAVVFTAMLANSQGGNLGGLAALGSWSVLAQILLYIAFRMLADSESRFAAFLRVILSLAGGAIILTAGLIPSAAYTTGTGIPAGTSPWGYAFGGCWFLCGVLAFHLYYIACDNQWGGFWFAFMPLISLAASYILYVIFGYIGEAAGSFFTGWLGFILALAGAVFMIVRFVRSGSPFMGSLRESKLPVGAPAQDDEDERESRRSPAPQYEEGKDPRPKGSDWKLRSAIESALHRCQGPKQEGTYGQIWIDYTSAEISGFSYTVRVNARMRYVLRRKEAAAEYPSEIKDDAQRLMQSAANKLLHAALEAFEQFRKKYSGYDAEHKFVIGKVDTKVE</sequence>
<feature type="transmembrane region" description="Helical" evidence="2">
    <location>
        <begin position="134"/>
        <end position="159"/>
    </location>
</feature>
<feature type="region of interest" description="Disordered" evidence="1">
    <location>
        <begin position="203"/>
        <end position="237"/>
    </location>
</feature>
<feature type="transmembrane region" description="Helical" evidence="2">
    <location>
        <begin position="7"/>
        <end position="28"/>
    </location>
</feature>
<organism evidence="3 4">
    <name type="scientific">Candidatus Borkfalkia excrementigallinarum</name>
    <dbReference type="NCBI Taxonomy" id="2838506"/>
    <lineage>
        <taxon>Bacteria</taxon>
        <taxon>Bacillati</taxon>
        <taxon>Bacillota</taxon>
        <taxon>Clostridia</taxon>
        <taxon>Christensenellales</taxon>
        <taxon>Christensenellaceae</taxon>
        <taxon>Candidatus Borkfalkia</taxon>
    </lineage>
</organism>
<feature type="transmembrane region" description="Helical" evidence="2">
    <location>
        <begin position="67"/>
        <end position="87"/>
    </location>
</feature>
<proteinExistence type="predicted"/>
<evidence type="ECO:0000313" key="4">
    <source>
        <dbReference type="Proteomes" id="UP000886750"/>
    </source>
</evidence>
<feature type="transmembrane region" description="Helical" evidence="2">
    <location>
        <begin position="34"/>
        <end position="55"/>
    </location>
</feature>
<evidence type="ECO:0000256" key="2">
    <source>
        <dbReference type="SAM" id="Phobius"/>
    </source>
</evidence>